<dbReference type="CDD" id="cd06503">
    <property type="entry name" value="ATP-synt_Fo_b"/>
    <property type="match status" value="1"/>
</dbReference>
<evidence type="ECO:0000313" key="3">
    <source>
        <dbReference type="EMBL" id="GAB1312133.1"/>
    </source>
</evidence>
<gene>
    <name evidence="3" type="ORF">MFIFM68171_02343</name>
</gene>
<feature type="region of interest" description="Disordered" evidence="2">
    <location>
        <begin position="295"/>
        <end position="315"/>
    </location>
</feature>
<evidence type="ECO:0000256" key="2">
    <source>
        <dbReference type="SAM" id="MobiDB-lite"/>
    </source>
</evidence>
<dbReference type="Proteomes" id="UP001628179">
    <property type="component" value="Unassembled WGS sequence"/>
</dbReference>
<dbReference type="EMBL" id="BAAFSV010000001">
    <property type="protein sequence ID" value="GAB1312133.1"/>
    <property type="molecule type" value="Genomic_DNA"/>
</dbReference>
<feature type="compositionally biased region" description="Acidic residues" evidence="2">
    <location>
        <begin position="295"/>
        <end position="304"/>
    </location>
</feature>
<feature type="compositionally biased region" description="Basic and acidic residues" evidence="2">
    <location>
        <begin position="305"/>
        <end position="315"/>
    </location>
</feature>
<protein>
    <submittedName>
        <fullName evidence="3">Uncharacterized protein</fullName>
    </submittedName>
</protein>
<keyword evidence="1" id="KW-0175">Coiled coil</keyword>
<evidence type="ECO:0000313" key="4">
    <source>
        <dbReference type="Proteomes" id="UP001628179"/>
    </source>
</evidence>
<feature type="compositionally biased region" description="Low complexity" evidence="2">
    <location>
        <begin position="12"/>
        <end position="21"/>
    </location>
</feature>
<proteinExistence type="predicted"/>
<dbReference type="GeneID" id="98173088"/>
<accession>A0ABQ0G2Y6</accession>
<feature type="region of interest" description="Disordered" evidence="2">
    <location>
        <begin position="1"/>
        <end position="22"/>
    </location>
</feature>
<name>A0ABQ0G2Y6_9PEZI</name>
<keyword evidence="4" id="KW-1185">Reference proteome</keyword>
<feature type="coiled-coil region" evidence="1">
    <location>
        <begin position="322"/>
        <end position="446"/>
    </location>
</feature>
<organism evidence="3 4">
    <name type="scientific">Madurella fahalii</name>
    <dbReference type="NCBI Taxonomy" id="1157608"/>
    <lineage>
        <taxon>Eukaryota</taxon>
        <taxon>Fungi</taxon>
        <taxon>Dikarya</taxon>
        <taxon>Ascomycota</taxon>
        <taxon>Pezizomycotina</taxon>
        <taxon>Sordariomycetes</taxon>
        <taxon>Sordariomycetidae</taxon>
        <taxon>Sordariales</taxon>
        <taxon>Sordariales incertae sedis</taxon>
        <taxon>Madurella</taxon>
    </lineage>
</organism>
<sequence length="463" mass="53307">MASQTTSDYPVLPALPASPASSEDDHYAELVWLKVSTIDEILDFIVSSRQSGTESIIGFHWQVSQVDNLSEELDARLIELDQPKIRRFEYDYESETVYLDIMGESILHYKVQIGLRDYIKSHIAKLLAAANDPTIRDSLRSVDEPGTANIKSDGKLLKQADSEPRQHVERKARQYIDSSDGRIRAVLILDLQYRGMKKAWVSLRVGNDPSSHWIQHHELLHDDALDQQPVGQVDLYLSDLVGFAGLPAASCRPSAAESAAGITRNPTITLTFERLRAIFRRARYLHDPTKFTAEVDDEEENPYEETERRVAEVRSEGRMETERRVAEARIEAERRVAEARNEERMETERRVAEARIEAERRVAEARNEERMETERRVAEARIEAERRVAEARNEEHMETERRVTEAERRLGEERVEMERRVTEAERRLAEERIERERHMAAEVERRVAAQIARRVAGGCSEAE</sequence>
<comment type="caution">
    <text evidence="3">The sequence shown here is derived from an EMBL/GenBank/DDBJ whole genome shotgun (WGS) entry which is preliminary data.</text>
</comment>
<reference evidence="3 4" key="1">
    <citation type="submission" date="2024-09" db="EMBL/GenBank/DDBJ databases">
        <title>Itraconazole resistance in Madurella fahalii resulting from another homologue of gene encoding cytochrome P450 14-alpha sterol demethylase (CYP51).</title>
        <authorList>
            <person name="Yoshioka I."/>
            <person name="Fahal A.H."/>
            <person name="Kaneko S."/>
            <person name="Yaguchi T."/>
        </authorList>
    </citation>
    <scope>NUCLEOTIDE SEQUENCE [LARGE SCALE GENOMIC DNA]</scope>
    <source>
        <strain evidence="3 4">IFM 68171</strain>
    </source>
</reference>
<dbReference type="RefSeq" id="XP_070913866.1">
    <property type="nucleotide sequence ID" value="XM_071057765.1"/>
</dbReference>
<evidence type="ECO:0000256" key="1">
    <source>
        <dbReference type="SAM" id="Coils"/>
    </source>
</evidence>